<organism evidence="1 2">
    <name type="scientific">Stylosanthes scabra</name>
    <dbReference type="NCBI Taxonomy" id="79078"/>
    <lineage>
        <taxon>Eukaryota</taxon>
        <taxon>Viridiplantae</taxon>
        <taxon>Streptophyta</taxon>
        <taxon>Embryophyta</taxon>
        <taxon>Tracheophyta</taxon>
        <taxon>Spermatophyta</taxon>
        <taxon>Magnoliopsida</taxon>
        <taxon>eudicotyledons</taxon>
        <taxon>Gunneridae</taxon>
        <taxon>Pentapetalae</taxon>
        <taxon>rosids</taxon>
        <taxon>fabids</taxon>
        <taxon>Fabales</taxon>
        <taxon>Fabaceae</taxon>
        <taxon>Papilionoideae</taxon>
        <taxon>50 kb inversion clade</taxon>
        <taxon>dalbergioids sensu lato</taxon>
        <taxon>Dalbergieae</taxon>
        <taxon>Pterocarpus clade</taxon>
        <taxon>Stylosanthes</taxon>
    </lineage>
</organism>
<name>A0ABU6UPB8_9FABA</name>
<dbReference type="EMBL" id="JASCZI010121374">
    <property type="protein sequence ID" value="MED6161463.1"/>
    <property type="molecule type" value="Genomic_DNA"/>
</dbReference>
<evidence type="ECO:0000313" key="2">
    <source>
        <dbReference type="Proteomes" id="UP001341840"/>
    </source>
</evidence>
<accession>A0ABU6UPB8</accession>
<dbReference type="Proteomes" id="UP001341840">
    <property type="component" value="Unassembled WGS sequence"/>
</dbReference>
<reference evidence="1 2" key="1">
    <citation type="journal article" date="2023" name="Plants (Basel)">
        <title>Bridging the Gap: Combining Genomics and Transcriptomics Approaches to Understand Stylosanthes scabra, an Orphan Legume from the Brazilian Caatinga.</title>
        <authorList>
            <person name="Ferreira-Neto J.R.C."/>
            <person name="da Silva M.D."/>
            <person name="Binneck E."/>
            <person name="de Melo N.F."/>
            <person name="da Silva R.H."/>
            <person name="de Melo A.L.T.M."/>
            <person name="Pandolfi V."/>
            <person name="Bustamante F.O."/>
            <person name="Brasileiro-Vidal A.C."/>
            <person name="Benko-Iseppon A.M."/>
        </authorList>
    </citation>
    <scope>NUCLEOTIDE SEQUENCE [LARGE SCALE GENOMIC DNA]</scope>
    <source>
        <tissue evidence="1">Leaves</tissue>
    </source>
</reference>
<sequence length="108" mass="11221">MKILDPPDIQVSVNEIQSHLLTVGSSVDFGIAEEAAVLTNVGDAEDITVVKAGQTFEKSRVVGADLESTTEEPLTCSQVMEGAVKKCGANSGTTDGIIAKGRESGSRL</sequence>
<gene>
    <name evidence="1" type="ORF">PIB30_060937</name>
</gene>
<protein>
    <submittedName>
        <fullName evidence="1">Uncharacterized protein</fullName>
    </submittedName>
</protein>
<evidence type="ECO:0000313" key="1">
    <source>
        <dbReference type="EMBL" id="MED6161463.1"/>
    </source>
</evidence>
<proteinExistence type="predicted"/>
<keyword evidence="2" id="KW-1185">Reference proteome</keyword>
<comment type="caution">
    <text evidence="1">The sequence shown here is derived from an EMBL/GenBank/DDBJ whole genome shotgun (WGS) entry which is preliminary data.</text>
</comment>